<feature type="region of interest" description="Disordered" evidence="1">
    <location>
        <begin position="1"/>
        <end position="23"/>
    </location>
</feature>
<dbReference type="Gramene" id="PHT84262">
    <property type="protein sequence ID" value="PHT84262"/>
    <property type="gene ID" value="T459_12705"/>
</dbReference>
<reference evidence="2 3" key="1">
    <citation type="journal article" date="2014" name="Nat. Genet.">
        <title>Genome sequence of the hot pepper provides insights into the evolution of pungency in Capsicum species.</title>
        <authorList>
            <person name="Kim S."/>
            <person name="Park M."/>
            <person name="Yeom S.I."/>
            <person name="Kim Y.M."/>
            <person name="Lee J.M."/>
            <person name="Lee H.A."/>
            <person name="Seo E."/>
            <person name="Choi J."/>
            <person name="Cheong K."/>
            <person name="Kim K.T."/>
            <person name="Jung K."/>
            <person name="Lee G.W."/>
            <person name="Oh S.K."/>
            <person name="Bae C."/>
            <person name="Kim S.B."/>
            <person name="Lee H.Y."/>
            <person name="Kim S.Y."/>
            <person name="Kim M.S."/>
            <person name="Kang B.C."/>
            <person name="Jo Y.D."/>
            <person name="Yang H.B."/>
            <person name="Jeong H.J."/>
            <person name="Kang W.H."/>
            <person name="Kwon J.K."/>
            <person name="Shin C."/>
            <person name="Lim J.Y."/>
            <person name="Park J.H."/>
            <person name="Huh J.H."/>
            <person name="Kim J.S."/>
            <person name="Kim B.D."/>
            <person name="Cohen O."/>
            <person name="Paran I."/>
            <person name="Suh M.C."/>
            <person name="Lee S.B."/>
            <person name="Kim Y.K."/>
            <person name="Shin Y."/>
            <person name="Noh S.J."/>
            <person name="Park J."/>
            <person name="Seo Y.S."/>
            <person name="Kwon S.Y."/>
            <person name="Kim H.A."/>
            <person name="Park J.M."/>
            <person name="Kim H.J."/>
            <person name="Choi S.B."/>
            <person name="Bosland P.W."/>
            <person name="Reeves G."/>
            <person name="Jo S.H."/>
            <person name="Lee B.W."/>
            <person name="Cho H.T."/>
            <person name="Choi H.S."/>
            <person name="Lee M.S."/>
            <person name="Yu Y."/>
            <person name="Do Choi Y."/>
            <person name="Park B.S."/>
            <person name="van Deynze A."/>
            <person name="Ashrafi H."/>
            <person name="Hill T."/>
            <person name="Kim W.T."/>
            <person name="Pai H.S."/>
            <person name="Ahn H.K."/>
            <person name="Yeam I."/>
            <person name="Giovannoni J.J."/>
            <person name="Rose J.K."/>
            <person name="Sorensen I."/>
            <person name="Lee S.J."/>
            <person name="Kim R.W."/>
            <person name="Choi I.Y."/>
            <person name="Choi B.S."/>
            <person name="Lim J.S."/>
            <person name="Lee Y.H."/>
            <person name="Choi D."/>
        </authorList>
    </citation>
    <scope>NUCLEOTIDE SEQUENCE [LARGE SCALE GENOMIC DNA]</scope>
    <source>
        <strain evidence="3">cv. CM334</strain>
    </source>
</reference>
<name>A0A2G2ZQK6_CAPAN</name>
<evidence type="ECO:0000313" key="3">
    <source>
        <dbReference type="Proteomes" id="UP000222542"/>
    </source>
</evidence>
<dbReference type="STRING" id="4072.A0A2G2ZQK6"/>
<reference evidence="2 3" key="2">
    <citation type="journal article" date="2017" name="Genome Biol.">
        <title>New reference genome sequences of hot pepper reveal the massive evolution of plant disease-resistance genes by retroduplication.</title>
        <authorList>
            <person name="Kim S."/>
            <person name="Park J."/>
            <person name="Yeom S.I."/>
            <person name="Kim Y.M."/>
            <person name="Seo E."/>
            <person name="Kim K.T."/>
            <person name="Kim M.S."/>
            <person name="Lee J.M."/>
            <person name="Cheong K."/>
            <person name="Shin H.S."/>
            <person name="Kim S.B."/>
            <person name="Han K."/>
            <person name="Lee J."/>
            <person name="Park M."/>
            <person name="Lee H.A."/>
            <person name="Lee H.Y."/>
            <person name="Lee Y."/>
            <person name="Oh S."/>
            <person name="Lee J.H."/>
            <person name="Choi E."/>
            <person name="Choi E."/>
            <person name="Lee S.E."/>
            <person name="Jeon J."/>
            <person name="Kim H."/>
            <person name="Choi G."/>
            <person name="Song H."/>
            <person name="Lee J."/>
            <person name="Lee S.C."/>
            <person name="Kwon J.K."/>
            <person name="Lee H.Y."/>
            <person name="Koo N."/>
            <person name="Hong Y."/>
            <person name="Kim R.W."/>
            <person name="Kang W.H."/>
            <person name="Huh J.H."/>
            <person name="Kang B.C."/>
            <person name="Yang T.J."/>
            <person name="Lee Y.H."/>
            <person name="Bennetzen J.L."/>
            <person name="Choi D."/>
        </authorList>
    </citation>
    <scope>NUCLEOTIDE SEQUENCE [LARGE SCALE GENOMIC DNA]</scope>
    <source>
        <strain evidence="3">cv. CM334</strain>
    </source>
</reference>
<gene>
    <name evidence="2" type="ORF">T459_12705</name>
</gene>
<organism evidence="2 3">
    <name type="scientific">Capsicum annuum</name>
    <name type="common">Capsicum pepper</name>
    <dbReference type="NCBI Taxonomy" id="4072"/>
    <lineage>
        <taxon>Eukaryota</taxon>
        <taxon>Viridiplantae</taxon>
        <taxon>Streptophyta</taxon>
        <taxon>Embryophyta</taxon>
        <taxon>Tracheophyta</taxon>
        <taxon>Spermatophyta</taxon>
        <taxon>Magnoliopsida</taxon>
        <taxon>eudicotyledons</taxon>
        <taxon>Gunneridae</taxon>
        <taxon>Pentapetalae</taxon>
        <taxon>asterids</taxon>
        <taxon>lamiids</taxon>
        <taxon>Solanales</taxon>
        <taxon>Solanaceae</taxon>
        <taxon>Solanoideae</taxon>
        <taxon>Capsiceae</taxon>
        <taxon>Capsicum</taxon>
    </lineage>
</organism>
<dbReference type="AlphaFoldDB" id="A0A2G2ZQK6"/>
<accession>A0A2G2ZQK6</accession>
<keyword evidence="3" id="KW-1185">Reference proteome</keyword>
<proteinExistence type="predicted"/>
<dbReference type="Proteomes" id="UP000222542">
    <property type="component" value="Unassembled WGS sequence"/>
</dbReference>
<comment type="caution">
    <text evidence="2">The sequence shown here is derived from an EMBL/GenBank/DDBJ whole genome shotgun (WGS) entry which is preliminary data.</text>
</comment>
<dbReference type="EMBL" id="AYRZ02000004">
    <property type="protein sequence ID" value="PHT84262.1"/>
    <property type="molecule type" value="Genomic_DNA"/>
</dbReference>
<evidence type="ECO:0000256" key="1">
    <source>
        <dbReference type="SAM" id="MobiDB-lite"/>
    </source>
</evidence>
<protein>
    <submittedName>
        <fullName evidence="2">Uncharacterized protein</fullName>
    </submittedName>
</protein>
<evidence type="ECO:0000313" key="2">
    <source>
        <dbReference type="EMBL" id="PHT84262.1"/>
    </source>
</evidence>
<sequence>MEDSSCSHLKDSSCTKSLTDASPSPAVVTRKSLRLVVNSIMSLVPSHSLDVGACICRYFLNLLIPGERFFFFIWFHGLITLIILSRGSIGNNLSTSSEVAAEAAYDKLLLCRHNLCFLKTASALFLNVKFKISSLTRPDIQFVFNLTRSAWQRTCTSFKMQNVLHVENSSRYSSSEQLTKPLPSFMLLVILKELSGGAHDPPPKGTRLSLCGDESHDGLEILLALEVLVVKASDITDLDATTISNHIKVATEIYHITDMCLL</sequence>